<dbReference type="InterPro" id="IPR010994">
    <property type="entry name" value="RuvA_2-like"/>
</dbReference>
<dbReference type="InterPro" id="IPR001357">
    <property type="entry name" value="BRCT_dom"/>
</dbReference>
<organism evidence="13">
    <name type="scientific">Virus NIOZ-UU159</name>
    <dbReference type="NCBI Taxonomy" id="2763270"/>
    <lineage>
        <taxon>Viruses</taxon>
    </lineage>
</organism>
<comment type="function">
    <text evidence="1">DNA ligase that catalyzes the formation of phosphodiester linkages between 5'-phosphoryl and 3'-hydroxyl groups in double-stranded DNA using NAD as a coenzyme and as the energy source for the reaction. It is essential for DNA replication and repair of damaged DNA.</text>
</comment>
<evidence type="ECO:0000256" key="4">
    <source>
        <dbReference type="ARBA" id="ARBA00022705"/>
    </source>
</evidence>
<evidence type="ECO:0000256" key="8">
    <source>
        <dbReference type="ARBA" id="ARBA00022842"/>
    </source>
</evidence>
<dbReference type="SMART" id="SM00278">
    <property type="entry name" value="HhH1"/>
    <property type="match status" value="2"/>
</dbReference>
<evidence type="ECO:0000256" key="5">
    <source>
        <dbReference type="ARBA" id="ARBA00022723"/>
    </source>
</evidence>
<dbReference type="GO" id="GO:0006281">
    <property type="term" value="P:DNA repair"/>
    <property type="evidence" value="ECO:0007669"/>
    <property type="project" value="UniProtKB-KW"/>
</dbReference>
<evidence type="ECO:0000256" key="2">
    <source>
        <dbReference type="ARBA" id="ARBA00012722"/>
    </source>
</evidence>
<dbReference type="GO" id="GO:0003677">
    <property type="term" value="F:DNA binding"/>
    <property type="evidence" value="ECO:0007669"/>
    <property type="project" value="InterPro"/>
</dbReference>
<evidence type="ECO:0000259" key="12">
    <source>
        <dbReference type="PROSITE" id="PS50172"/>
    </source>
</evidence>
<evidence type="ECO:0000256" key="9">
    <source>
        <dbReference type="ARBA" id="ARBA00023027"/>
    </source>
</evidence>
<keyword evidence="7" id="KW-0862">Zinc</keyword>
<dbReference type="InterPro" id="IPR036420">
    <property type="entry name" value="BRCT_dom_sf"/>
</dbReference>
<dbReference type="SUPFAM" id="SSF56091">
    <property type="entry name" value="DNA ligase/mRNA capping enzyme, catalytic domain"/>
    <property type="match status" value="1"/>
</dbReference>
<evidence type="ECO:0000256" key="11">
    <source>
        <dbReference type="ARBA" id="ARBA00034005"/>
    </source>
</evidence>
<dbReference type="Gene3D" id="3.40.50.10190">
    <property type="entry name" value="BRCT domain"/>
    <property type="match status" value="1"/>
</dbReference>
<keyword evidence="9" id="KW-0520">NAD</keyword>
<gene>
    <name evidence="13" type="ORF">NIOZUU159_00120</name>
</gene>
<dbReference type="EMBL" id="MW030589">
    <property type="protein sequence ID" value="QPI16627.1"/>
    <property type="molecule type" value="Genomic_DNA"/>
</dbReference>
<dbReference type="SUPFAM" id="SSF47781">
    <property type="entry name" value="RuvA domain 2-like"/>
    <property type="match status" value="1"/>
</dbReference>
<dbReference type="InterPro" id="IPR004150">
    <property type="entry name" value="NAD_DNA_ligase_OB"/>
</dbReference>
<dbReference type="SMART" id="SM00532">
    <property type="entry name" value="LIGANc"/>
    <property type="match status" value="1"/>
</dbReference>
<dbReference type="Gene3D" id="3.30.470.30">
    <property type="entry name" value="DNA ligase/mRNA capping enzyme"/>
    <property type="match status" value="1"/>
</dbReference>
<dbReference type="Pfam" id="PF00533">
    <property type="entry name" value="BRCT"/>
    <property type="match status" value="1"/>
</dbReference>
<dbReference type="Pfam" id="PF03120">
    <property type="entry name" value="OB_DNA_ligase"/>
    <property type="match status" value="1"/>
</dbReference>
<accession>A0A7S9SSZ6</accession>
<evidence type="ECO:0000256" key="6">
    <source>
        <dbReference type="ARBA" id="ARBA00022763"/>
    </source>
</evidence>
<proteinExistence type="predicted"/>
<dbReference type="InterPro" id="IPR001679">
    <property type="entry name" value="DNA_ligase"/>
</dbReference>
<dbReference type="Pfam" id="PF01653">
    <property type="entry name" value="DNA_ligase_aden"/>
    <property type="match status" value="1"/>
</dbReference>
<dbReference type="Gene3D" id="1.10.150.20">
    <property type="entry name" value="5' to 3' exonuclease, C-terminal subdomain"/>
    <property type="match status" value="1"/>
</dbReference>
<evidence type="ECO:0000256" key="7">
    <source>
        <dbReference type="ARBA" id="ARBA00022833"/>
    </source>
</evidence>
<comment type="catalytic activity">
    <reaction evidence="11">
        <text>NAD(+) + (deoxyribonucleotide)n-3'-hydroxyl + 5'-phospho-(deoxyribonucleotide)m = (deoxyribonucleotide)n+m + AMP + beta-nicotinamide D-nucleotide.</text>
        <dbReference type="EC" id="6.5.1.2"/>
    </reaction>
</comment>
<keyword evidence="4" id="KW-0235">DNA replication</keyword>
<dbReference type="InterPro" id="IPR012340">
    <property type="entry name" value="NA-bd_OB-fold"/>
</dbReference>
<dbReference type="GO" id="GO:0046872">
    <property type="term" value="F:metal ion binding"/>
    <property type="evidence" value="ECO:0007669"/>
    <property type="project" value="UniProtKB-KW"/>
</dbReference>
<feature type="domain" description="BRCT" evidence="12">
    <location>
        <begin position="568"/>
        <end position="643"/>
    </location>
</feature>
<keyword evidence="3 13" id="KW-0436">Ligase</keyword>
<dbReference type="InterPro" id="IPR003583">
    <property type="entry name" value="Hlx-hairpin-Hlx_DNA-bd_motif"/>
</dbReference>
<dbReference type="GO" id="GO:0006260">
    <property type="term" value="P:DNA replication"/>
    <property type="evidence" value="ECO:0007669"/>
    <property type="project" value="UniProtKB-KW"/>
</dbReference>
<name>A0A7S9SSZ6_9VIRU</name>
<keyword evidence="10" id="KW-0234">DNA repair</keyword>
<dbReference type="SUPFAM" id="SSF52113">
    <property type="entry name" value="BRCT domain"/>
    <property type="match status" value="1"/>
</dbReference>
<dbReference type="GO" id="GO:0003911">
    <property type="term" value="F:DNA ligase (NAD+) activity"/>
    <property type="evidence" value="ECO:0007669"/>
    <property type="project" value="UniProtKB-EC"/>
</dbReference>
<keyword evidence="6" id="KW-0227">DNA damage</keyword>
<sequence length="643" mass="73413">MDYDYSFINARPQDFIKTNKKKDIINVLLEADKAFFNSGQPKLTDDIYDIIKDYIRKKYPKDAYLKRVGADVDNKVELPYYMGSQNKIKDSESEITKYKKKYQGPYLISDKLDGVSGMFVYDGDNIKLYTRGNGREGQDISHLHKYISGFPKIKKQDKLAVRGEFIISKNNWDILKNQDDTLSNPRNTVSGAINSKILNKQLLKMIDFVAYTLVYPNLPNGLPELDKMKFNVVNNNVIDDINLAFLSKNLEDSRKNKYVIDGIVISDISKVYEIALGKNPEYSFAFKSIHTLEQVEVIVKEVEWNISKDKYMKPIVKFDEILLDDVKIKQATGFNAGYIEKNNIGPGSRIVIIRSGNVIPHIQYVLTASANGKPSMPGELDKDYKWNDTHVDIIKISEGRNADFDIKNIVYFMKTADVDNMGPGNITKIYNAGFHDIKSILKIQKEDLLKIEGFKVKSADNILKSLEKVKELDCLVLMDASNMLGRGFSYKKIKMITDVYSSILIDNAENREKSLKISIEDLMKVEGIAEISAKLFIENLPRFYEFYDILGIKCKGIQEKVDKSVEKTEKANIKDKKFIFTGFRNKDYEKIIVENGGKIVTSISKSTNYLIVKNKTEKSGKIDKATELGVKILDITDFEMLIK</sequence>
<evidence type="ECO:0000256" key="10">
    <source>
        <dbReference type="ARBA" id="ARBA00023204"/>
    </source>
</evidence>
<keyword evidence="8" id="KW-0460">Magnesium</keyword>
<dbReference type="InterPro" id="IPR013839">
    <property type="entry name" value="DNAligase_adenylation"/>
</dbReference>
<keyword evidence="5" id="KW-0479">Metal-binding</keyword>
<dbReference type="PIRSF" id="PIRSF001604">
    <property type="entry name" value="LigA"/>
    <property type="match status" value="1"/>
</dbReference>
<dbReference type="PROSITE" id="PS50172">
    <property type="entry name" value="BRCT"/>
    <property type="match status" value="1"/>
</dbReference>
<evidence type="ECO:0000256" key="1">
    <source>
        <dbReference type="ARBA" id="ARBA00004067"/>
    </source>
</evidence>
<evidence type="ECO:0000313" key="13">
    <source>
        <dbReference type="EMBL" id="QPI16627.1"/>
    </source>
</evidence>
<dbReference type="InterPro" id="IPR013840">
    <property type="entry name" value="DNAligase_N"/>
</dbReference>
<dbReference type="Pfam" id="PF14520">
    <property type="entry name" value="HHH_5"/>
    <property type="match status" value="1"/>
</dbReference>
<dbReference type="EC" id="6.5.1.2" evidence="2"/>
<evidence type="ECO:0000256" key="3">
    <source>
        <dbReference type="ARBA" id="ARBA00022598"/>
    </source>
</evidence>
<protein>
    <recommendedName>
        <fullName evidence="2">DNA ligase (NAD(+))</fullName>
        <ecNumber evidence="2">6.5.1.2</ecNumber>
    </recommendedName>
</protein>
<dbReference type="SUPFAM" id="SSF50249">
    <property type="entry name" value="Nucleic acid-binding proteins"/>
    <property type="match status" value="1"/>
</dbReference>
<dbReference type="Gene3D" id="2.40.50.140">
    <property type="entry name" value="Nucleic acid-binding proteins"/>
    <property type="match status" value="1"/>
</dbReference>
<reference evidence="13" key="1">
    <citation type="submission" date="2020-08" db="EMBL/GenBank/DDBJ databases">
        <title>Bridging the membrane lipid divide: bacteria of the FCB group superphylum have the potential to synthesize archaeal ether lipids.</title>
        <authorList>
            <person name="Villanueva L."/>
            <person name="von Meijenfeldt F.A.B."/>
            <person name="Westbye A.B."/>
            <person name="Yadav S."/>
            <person name="Hopmans E.C."/>
            <person name="Dutilh B.E."/>
            <person name="Sinninghe Damste J.S."/>
        </authorList>
    </citation>
    <scope>NUCLEOTIDE SEQUENCE</scope>
    <source>
        <strain evidence="13">NIOZ-UU159</strain>
    </source>
</reference>